<comment type="caution">
    <text evidence="3">The sequence shown here is derived from an EMBL/GenBank/DDBJ whole genome shotgun (WGS) entry which is preliminary data.</text>
</comment>
<sequence length="543" mass="57918">MLRRTPRAPPPPPAPQQPPPSPEHSPARSWWHRSPPISRLHRALFYWSELCLCFLLDGPPAKAIDLLLRTHAPLVPYWPAGWARDLAGGPSGLQLASELCWFSLTAAALSASAAAASPPPRATRALLAAERLALLCCAPSFLLLHAVQFGLTDYQHQYHAVLYALAALAALGPESRLATRWVLLALVHTYASAALAKLLNAGGSWASGAFLCRLLRRRGETLPLPPPVCAAAAWGAVLAEGASVGALLFASDRTARALFVAGASAFHLFNCFSIGASFVAQIGVLLLVVPPPLSDAAGAPDERPPKPRRAGRSAAQERRGERVSAGVASCTAAGLAAVALLRVECWPLTYVPMYSGNYETVSEEIHFSLEIKLPGRDSDEDLLALDWVWCPPRCELADSKARRQIHNLAALSGCKDSETLGDGATRCLGLPEPKMLQLVLRQAGFGGLLHCWNAGGKGGTPDRDCPAPAALEAAWNPGASALLVPLEYIAASKENPARQLLQKLSPVLGERLNISCGAELRYVRSHNNKEGMRHPAGQWSPAD</sequence>
<evidence type="ECO:0000256" key="1">
    <source>
        <dbReference type="SAM" id="MobiDB-lite"/>
    </source>
</evidence>
<accession>A0AB34JVX9</accession>
<feature type="region of interest" description="Disordered" evidence="1">
    <location>
        <begin position="296"/>
        <end position="320"/>
    </location>
</feature>
<proteinExistence type="predicted"/>
<evidence type="ECO:0000313" key="3">
    <source>
        <dbReference type="EMBL" id="KAL1524574.1"/>
    </source>
</evidence>
<keyword evidence="2" id="KW-1133">Transmembrane helix</keyword>
<dbReference type="AlphaFoldDB" id="A0AB34JVX9"/>
<dbReference type="Proteomes" id="UP001515480">
    <property type="component" value="Unassembled WGS sequence"/>
</dbReference>
<dbReference type="EMBL" id="JBGBPQ010000005">
    <property type="protein sequence ID" value="KAL1524574.1"/>
    <property type="molecule type" value="Genomic_DNA"/>
</dbReference>
<feature type="compositionally biased region" description="Pro residues" evidence="1">
    <location>
        <begin position="7"/>
        <end position="23"/>
    </location>
</feature>
<protein>
    <recommendedName>
        <fullName evidence="5">Mannosyltransferase</fullName>
    </recommendedName>
</protein>
<evidence type="ECO:0000313" key="4">
    <source>
        <dbReference type="Proteomes" id="UP001515480"/>
    </source>
</evidence>
<evidence type="ECO:0008006" key="5">
    <source>
        <dbReference type="Google" id="ProtNLM"/>
    </source>
</evidence>
<keyword evidence="2" id="KW-0472">Membrane</keyword>
<feature type="transmembrane region" description="Helical" evidence="2">
    <location>
        <begin position="257"/>
        <end position="289"/>
    </location>
</feature>
<dbReference type="PANTHER" id="PTHR48125">
    <property type="entry name" value="LP07818P1"/>
    <property type="match status" value="1"/>
</dbReference>
<evidence type="ECO:0000256" key="2">
    <source>
        <dbReference type="SAM" id="Phobius"/>
    </source>
</evidence>
<feature type="transmembrane region" description="Helical" evidence="2">
    <location>
        <begin position="231"/>
        <end position="250"/>
    </location>
</feature>
<gene>
    <name evidence="3" type="ORF">AB1Y20_019464</name>
</gene>
<organism evidence="3 4">
    <name type="scientific">Prymnesium parvum</name>
    <name type="common">Toxic golden alga</name>
    <dbReference type="NCBI Taxonomy" id="97485"/>
    <lineage>
        <taxon>Eukaryota</taxon>
        <taxon>Haptista</taxon>
        <taxon>Haptophyta</taxon>
        <taxon>Prymnesiophyceae</taxon>
        <taxon>Prymnesiales</taxon>
        <taxon>Prymnesiaceae</taxon>
        <taxon>Prymnesium</taxon>
    </lineage>
</organism>
<reference evidence="3 4" key="1">
    <citation type="journal article" date="2024" name="Science">
        <title>Giant polyketide synthase enzymes in the biosynthesis of giant marine polyether toxins.</title>
        <authorList>
            <person name="Fallon T.R."/>
            <person name="Shende V.V."/>
            <person name="Wierzbicki I.H."/>
            <person name="Pendleton A.L."/>
            <person name="Watervoot N.F."/>
            <person name="Auber R.P."/>
            <person name="Gonzalez D.J."/>
            <person name="Wisecaver J.H."/>
            <person name="Moore B.S."/>
        </authorList>
    </citation>
    <scope>NUCLEOTIDE SEQUENCE [LARGE SCALE GENOMIC DNA]</scope>
    <source>
        <strain evidence="3 4">12B1</strain>
    </source>
</reference>
<feature type="region of interest" description="Disordered" evidence="1">
    <location>
        <begin position="1"/>
        <end position="28"/>
    </location>
</feature>
<keyword evidence="2" id="KW-0812">Transmembrane</keyword>
<name>A0AB34JVX9_PRYPA</name>
<dbReference type="PANTHER" id="PTHR48125:SF12">
    <property type="entry name" value="AT HOOK TRANSCRIPTION FACTOR FAMILY-RELATED"/>
    <property type="match status" value="1"/>
</dbReference>
<keyword evidence="4" id="KW-1185">Reference proteome</keyword>